<organism evidence="1 2">
    <name type="scientific">Trifolium medium</name>
    <dbReference type="NCBI Taxonomy" id="97028"/>
    <lineage>
        <taxon>Eukaryota</taxon>
        <taxon>Viridiplantae</taxon>
        <taxon>Streptophyta</taxon>
        <taxon>Embryophyta</taxon>
        <taxon>Tracheophyta</taxon>
        <taxon>Spermatophyta</taxon>
        <taxon>Magnoliopsida</taxon>
        <taxon>eudicotyledons</taxon>
        <taxon>Gunneridae</taxon>
        <taxon>Pentapetalae</taxon>
        <taxon>rosids</taxon>
        <taxon>fabids</taxon>
        <taxon>Fabales</taxon>
        <taxon>Fabaceae</taxon>
        <taxon>Papilionoideae</taxon>
        <taxon>50 kb inversion clade</taxon>
        <taxon>NPAAA clade</taxon>
        <taxon>Hologalegina</taxon>
        <taxon>IRL clade</taxon>
        <taxon>Trifolieae</taxon>
        <taxon>Trifolium</taxon>
    </lineage>
</organism>
<dbReference type="EMBL" id="LXQA010159865">
    <property type="protein sequence ID" value="MCI27530.1"/>
    <property type="molecule type" value="Genomic_DNA"/>
</dbReference>
<comment type="caution">
    <text evidence="1">The sequence shown here is derived from an EMBL/GenBank/DDBJ whole genome shotgun (WGS) entry which is preliminary data.</text>
</comment>
<keyword evidence="2" id="KW-1185">Reference proteome</keyword>
<dbReference type="AlphaFoldDB" id="A0A392QVC4"/>
<accession>A0A392QVC4</accession>
<evidence type="ECO:0000313" key="2">
    <source>
        <dbReference type="Proteomes" id="UP000265520"/>
    </source>
</evidence>
<evidence type="ECO:0000313" key="1">
    <source>
        <dbReference type="EMBL" id="MCI27530.1"/>
    </source>
</evidence>
<proteinExistence type="predicted"/>
<reference evidence="1 2" key="1">
    <citation type="journal article" date="2018" name="Front. Plant Sci.">
        <title>Red Clover (Trifolium pratense) and Zigzag Clover (T. medium) - A Picture of Genomic Similarities and Differences.</title>
        <authorList>
            <person name="Dluhosova J."/>
            <person name="Istvanek J."/>
            <person name="Nedelnik J."/>
            <person name="Repkova J."/>
        </authorList>
    </citation>
    <scope>NUCLEOTIDE SEQUENCE [LARGE SCALE GENOMIC DNA]</scope>
    <source>
        <strain evidence="2">cv. 10/8</strain>
        <tissue evidence="1">Leaf</tissue>
    </source>
</reference>
<feature type="non-terminal residue" evidence="1">
    <location>
        <position position="1"/>
    </location>
</feature>
<dbReference type="Proteomes" id="UP000265520">
    <property type="component" value="Unassembled WGS sequence"/>
</dbReference>
<name>A0A392QVC4_9FABA</name>
<sequence>AAQHKALLALLQGSTSMPSHSINHVTTNIGEFIKEDDWCS</sequence>
<protein>
    <submittedName>
        <fullName evidence="1">Uncharacterized protein</fullName>
    </submittedName>
</protein>